<dbReference type="AlphaFoldDB" id="A0A2P1PX02"/>
<evidence type="ECO:0000313" key="3">
    <source>
        <dbReference type="EMBL" id="AVP99378.1"/>
    </source>
</evidence>
<dbReference type="PANTHER" id="PTHR36121:SF1">
    <property type="entry name" value="PROTEIN SXY"/>
    <property type="match status" value="1"/>
</dbReference>
<reference evidence="3 4" key="1">
    <citation type="submission" date="2018-03" db="EMBL/GenBank/DDBJ databases">
        <title>Ahniella affigens gen. nov., sp. nov., a gammaproteobacterium isolated from sandy soil near a stream.</title>
        <authorList>
            <person name="Ko Y."/>
            <person name="Kim J.-H."/>
        </authorList>
    </citation>
    <scope>NUCLEOTIDE SEQUENCE [LARGE SCALE GENOMIC DNA]</scope>
    <source>
        <strain evidence="3 4">D13</strain>
    </source>
</reference>
<gene>
    <name evidence="3" type="ORF">C7S18_20345</name>
</gene>
<keyword evidence="4" id="KW-1185">Reference proteome</keyword>
<dbReference type="KEGG" id="xba:C7S18_20345"/>
<evidence type="ECO:0000256" key="1">
    <source>
        <dbReference type="SAM" id="MobiDB-lite"/>
    </source>
</evidence>
<evidence type="ECO:0000259" key="2">
    <source>
        <dbReference type="Pfam" id="PF04993"/>
    </source>
</evidence>
<sequence>MAVTNNETFLLELFAFVPALSLRRMFGGVGVFHDGQMFALSIEEQVYLKADADTEGVFQAKGLRPFTYEAKGKAMVIRYYELDAEAFEDPAVLKYWVQLAMGAALRKAKSGGSSARPKVGPKAVRKRSRA</sequence>
<accession>A0A2P1PX02</accession>
<dbReference type="SUPFAM" id="SSF159894">
    <property type="entry name" value="YgaC/TfoX-N like"/>
    <property type="match status" value="1"/>
</dbReference>
<evidence type="ECO:0000313" key="4">
    <source>
        <dbReference type="Proteomes" id="UP000241074"/>
    </source>
</evidence>
<dbReference type="Gene3D" id="3.30.1460.30">
    <property type="entry name" value="YgaC/TfoX-N like chaperone"/>
    <property type="match status" value="1"/>
</dbReference>
<dbReference type="EMBL" id="CP027860">
    <property type="protein sequence ID" value="AVP99378.1"/>
    <property type="molecule type" value="Genomic_DNA"/>
</dbReference>
<organism evidence="3 4">
    <name type="scientific">Ahniella affigens</name>
    <dbReference type="NCBI Taxonomy" id="2021234"/>
    <lineage>
        <taxon>Bacteria</taxon>
        <taxon>Pseudomonadati</taxon>
        <taxon>Pseudomonadota</taxon>
        <taxon>Gammaproteobacteria</taxon>
        <taxon>Lysobacterales</taxon>
        <taxon>Rhodanobacteraceae</taxon>
        <taxon>Ahniella</taxon>
    </lineage>
</organism>
<protein>
    <submittedName>
        <fullName evidence="3">Transcriptional regulator</fullName>
    </submittedName>
</protein>
<dbReference type="InterPro" id="IPR007076">
    <property type="entry name" value="TfoX_N"/>
</dbReference>
<dbReference type="PANTHER" id="PTHR36121">
    <property type="entry name" value="PROTEIN SXY"/>
    <property type="match status" value="1"/>
</dbReference>
<feature type="domain" description="TfoX N-terminal" evidence="2">
    <location>
        <begin position="12"/>
        <end position="104"/>
    </location>
</feature>
<feature type="region of interest" description="Disordered" evidence="1">
    <location>
        <begin position="107"/>
        <end position="130"/>
    </location>
</feature>
<name>A0A2P1PX02_9GAMM</name>
<dbReference type="Pfam" id="PF04993">
    <property type="entry name" value="TfoX_N"/>
    <property type="match status" value="1"/>
</dbReference>
<reference evidence="3 4" key="2">
    <citation type="submission" date="2018-03" db="EMBL/GenBank/DDBJ databases">
        <authorList>
            <person name="Keele B.F."/>
        </authorList>
    </citation>
    <scope>NUCLEOTIDE SEQUENCE [LARGE SCALE GENOMIC DNA]</scope>
    <source>
        <strain evidence="3 4">D13</strain>
    </source>
</reference>
<dbReference type="OrthoDB" id="8687154at2"/>
<dbReference type="Proteomes" id="UP000241074">
    <property type="component" value="Chromosome"/>
</dbReference>
<dbReference type="InterPro" id="IPR047525">
    <property type="entry name" value="TfoX-like"/>
</dbReference>
<proteinExistence type="predicted"/>